<evidence type="ECO:0000313" key="1">
    <source>
        <dbReference type="EMBL" id="MBB2889332.1"/>
    </source>
</evidence>
<comment type="caution">
    <text evidence="1">The sequence shown here is derived from an EMBL/GenBank/DDBJ whole genome shotgun (WGS) entry which is preliminary data.</text>
</comment>
<accession>A0ACC5MKK2</accession>
<dbReference type="Proteomes" id="UP000589818">
    <property type="component" value="Unassembled WGS sequence"/>
</dbReference>
<sequence length="77" mass="7873">MADADALSVDALCGFGAKNFISCTEFTHGGFAVGSNGALFMGCFGVFSVMAGSVMVRPESKWRITTRPQDGAGGSSS</sequence>
<keyword evidence="2" id="KW-1185">Reference proteome</keyword>
<name>A0ACC5MKK2_9PSED</name>
<evidence type="ECO:0000313" key="2">
    <source>
        <dbReference type="Proteomes" id="UP000589818"/>
    </source>
</evidence>
<dbReference type="EMBL" id="JACHVR010000006">
    <property type="protein sequence ID" value="MBB2889332.1"/>
    <property type="molecule type" value="Genomic_DNA"/>
</dbReference>
<reference evidence="1" key="1">
    <citation type="submission" date="2020-08" db="EMBL/GenBank/DDBJ databases">
        <title>Plant associated metagenomes--Microbial community diversity and host control of community assembly across model and emerging plant ecological genomics systems.</title>
        <authorList>
            <person name="Dangl J."/>
        </authorList>
    </citation>
    <scope>NUCLEOTIDE SEQUENCE</scope>
    <source>
        <strain evidence="1">KD5</strain>
    </source>
</reference>
<protein>
    <submittedName>
        <fullName evidence="1">Uncharacterized protein</fullName>
    </submittedName>
</protein>
<proteinExistence type="predicted"/>
<gene>
    <name evidence="1" type="ORF">FHR69_005328</name>
</gene>
<organism evidence="1 2">
    <name type="scientific">Pseudomonas umsongensis</name>
    <dbReference type="NCBI Taxonomy" id="198618"/>
    <lineage>
        <taxon>Bacteria</taxon>
        <taxon>Pseudomonadati</taxon>
        <taxon>Pseudomonadota</taxon>
        <taxon>Gammaproteobacteria</taxon>
        <taxon>Pseudomonadales</taxon>
        <taxon>Pseudomonadaceae</taxon>
        <taxon>Pseudomonas</taxon>
    </lineage>
</organism>